<dbReference type="EMBL" id="LQXD01000119">
    <property type="protein sequence ID" value="OIJ13974.1"/>
    <property type="molecule type" value="Genomic_DNA"/>
</dbReference>
<feature type="active site" evidence="7">
    <location>
        <position position="259"/>
    </location>
</feature>
<dbReference type="AlphaFoldDB" id="A0A1S2LNR1"/>
<evidence type="ECO:0000259" key="9">
    <source>
        <dbReference type="Pfam" id="PF00171"/>
    </source>
</evidence>
<dbReference type="InterPro" id="IPR016162">
    <property type="entry name" value="Ald_DH_N"/>
</dbReference>
<dbReference type="Gene3D" id="3.40.309.10">
    <property type="entry name" value="Aldehyde Dehydrogenase, Chain A, domain 2"/>
    <property type="match status" value="1"/>
</dbReference>
<evidence type="ECO:0000256" key="4">
    <source>
        <dbReference type="ARBA" id="ARBA00054572"/>
    </source>
</evidence>
<comment type="similarity">
    <text evidence="1 8">Belongs to the aldehyde dehydrogenase family.</text>
</comment>
<proteinExistence type="inferred from homology"/>
<evidence type="ECO:0000256" key="7">
    <source>
        <dbReference type="PROSITE-ProRule" id="PRU10007"/>
    </source>
</evidence>
<dbReference type="Pfam" id="PF00171">
    <property type="entry name" value="Aldedh"/>
    <property type="match status" value="1"/>
</dbReference>
<dbReference type="PROSITE" id="PS00687">
    <property type="entry name" value="ALDEHYDE_DEHYDR_GLU"/>
    <property type="match status" value="1"/>
</dbReference>
<dbReference type="InterPro" id="IPR016161">
    <property type="entry name" value="Ald_DH/histidinol_DH"/>
</dbReference>
<feature type="domain" description="Aldehyde dehydrogenase" evidence="9">
    <location>
        <begin position="24"/>
        <end position="486"/>
    </location>
</feature>
<keyword evidence="2 8" id="KW-0560">Oxidoreductase</keyword>
<evidence type="ECO:0000313" key="10">
    <source>
        <dbReference type="EMBL" id="OIJ13974.1"/>
    </source>
</evidence>
<dbReference type="PANTHER" id="PTHR43353:SF6">
    <property type="entry name" value="CYTOPLASMIC ALDEHYDE DEHYDROGENASE (EUROFUNG)"/>
    <property type="match status" value="1"/>
</dbReference>
<dbReference type="OrthoDB" id="9762913at2"/>
<dbReference type="FunFam" id="3.40.309.10:FF:000009">
    <property type="entry name" value="Aldehyde dehydrogenase A"/>
    <property type="match status" value="1"/>
</dbReference>
<comment type="function">
    <text evidence="4">Part of the sulfo-TAL (or sulfo-SFT) pathway, a D-sulfoquinovose degradation pathway that produces sulfolactate (SL). Catalyzes the oxidation of 3-sulfolactaldehyde (SLA) to sulfolactate (SL).</text>
</comment>
<protein>
    <recommendedName>
        <fullName evidence="6">3-sulfolactaldehyde dehydrogenase</fullName>
        <ecNumber evidence="5">1.2.1.97</ecNumber>
    </recommendedName>
</protein>
<evidence type="ECO:0000256" key="5">
    <source>
        <dbReference type="ARBA" id="ARBA00066984"/>
    </source>
</evidence>
<dbReference type="InterPro" id="IPR050740">
    <property type="entry name" value="Aldehyde_DH_Superfamily"/>
</dbReference>
<evidence type="ECO:0000256" key="8">
    <source>
        <dbReference type="RuleBase" id="RU003345"/>
    </source>
</evidence>
<evidence type="ECO:0000256" key="2">
    <source>
        <dbReference type="ARBA" id="ARBA00023002"/>
    </source>
</evidence>
<dbReference type="SUPFAM" id="SSF53720">
    <property type="entry name" value="ALDH-like"/>
    <property type="match status" value="1"/>
</dbReference>
<evidence type="ECO:0000256" key="6">
    <source>
        <dbReference type="ARBA" id="ARBA00067277"/>
    </source>
</evidence>
<comment type="caution">
    <text evidence="10">The sequence shown here is derived from an EMBL/GenBank/DDBJ whole genome shotgun (WGS) entry which is preliminary data.</text>
</comment>
<accession>A0A1S2LNR1</accession>
<dbReference type="Gene3D" id="3.40.605.10">
    <property type="entry name" value="Aldehyde Dehydrogenase, Chain A, domain 1"/>
    <property type="match status" value="1"/>
</dbReference>
<comment type="catalytic activity">
    <reaction evidence="3">
        <text>(2S)-3-sulfolactaldehyde + NAD(+) + H2O = (2S)-3-sulfolactate + NADH + 2 H(+)</text>
        <dbReference type="Rhea" id="RHEA:47932"/>
        <dbReference type="ChEBI" id="CHEBI:15377"/>
        <dbReference type="ChEBI" id="CHEBI:15378"/>
        <dbReference type="ChEBI" id="CHEBI:57540"/>
        <dbReference type="ChEBI" id="CHEBI:57945"/>
        <dbReference type="ChEBI" id="CHEBI:61289"/>
        <dbReference type="ChEBI" id="CHEBI:90109"/>
        <dbReference type="EC" id="1.2.1.97"/>
    </reaction>
    <physiologicalReaction direction="left-to-right" evidence="3">
        <dbReference type="Rhea" id="RHEA:47933"/>
    </physiologicalReaction>
</comment>
<dbReference type="EC" id="1.2.1.97" evidence="5"/>
<name>A0A1S2LNR1_9BACI</name>
<sequence length="492" mass="53628">MNRSGIVSITTENKIYKNFINGSWVEKKEVYEVTNPADKNEIVGKFPLATEEDVNLAVQSAHNAFQTWRKVPASERASYIYRFIELLDQNKERLARALTQEQGKPLIESLMEVTRGVSEMRFVAGEAVRLDGVTLPSDRRGVINLSVRVPIGVVAAITPWNFPVLTPLRKVVPALVCGCTVVLKPATDSPLTSVIITELLEEAGLPAGTVNLVLGSGRKVGEALVSHPLVKGVSFTGSTQVGRSINETAAKNLTKVQLELGGNNPVVVADYKDLKSAATQIVAGCFSNAGQRCTAIKRVIVLDKHADELEGYIVEKVKNFKVGNGLNTDTNIGPIVSESARNTLNDYMEIAKKEGANILIGGRNLNEGEYENGYYFEPTVITNVTPNMVIAKEEIFGPVLTIIRVSSIEEAIEVSNNTEYGLTASVFTDNMNWAYRFMEDVESGMIHINNGTVSEGHMPFGGVKNSGVGPFSIGGTNKDFYTELKVTYIQHQ</sequence>
<dbReference type="InterPro" id="IPR016160">
    <property type="entry name" value="Ald_DH_CS_CYS"/>
</dbReference>
<dbReference type="GO" id="GO:0004777">
    <property type="term" value="F:succinate-semialdehyde dehydrogenase (NAD+) activity"/>
    <property type="evidence" value="ECO:0007669"/>
    <property type="project" value="TreeGrafter"/>
</dbReference>
<dbReference type="GO" id="GO:0009450">
    <property type="term" value="P:gamma-aminobutyric acid catabolic process"/>
    <property type="evidence" value="ECO:0007669"/>
    <property type="project" value="TreeGrafter"/>
</dbReference>
<gene>
    <name evidence="10" type="ORF">AWH56_13130</name>
</gene>
<dbReference type="KEGG" id="aia:AWH56_016080"/>
<dbReference type="InterPro" id="IPR029510">
    <property type="entry name" value="Ald_DH_CS_GLU"/>
</dbReference>
<dbReference type="InterPro" id="IPR016163">
    <property type="entry name" value="Ald_DH_C"/>
</dbReference>
<organism evidence="10">
    <name type="scientific">Anaerobacillus isosaccharinicus</name>
    <dbReference type="NCBI Taxonomy" id="1532552"/>
    <lineage>
        <taxon>Bacteria</taxon>
        <taxon>Bacillati</taxon>
        <taxon>Bacillota</taxon>
        <taxon>Bacilli</taxon>
        <taxon>Bacillales</taxon>
        <taxon>Bacillaceae</taxon>
        <taxon>Anaerobacillus</taxon>
    </lineage>
</organism>
<evidence type="ECO:0000256" key="1">
    <source>
        <dbReference type="ARBA" id="ARBA00009986"/>
    </source>
</evidence>
<dbReference type="PANTHER" id="PTHR43353">
    <property type="entry name" value="SUCCINATE-SEMIALDEHYDE DEHYDROGENASE, MITOCHONDRIAL"/>
    <property type="match status" value="1"/>
</dbReference>
<reference evidence="10" key="1">
    <citation type="submission" date="2016-10" db="EMBL/GenBank/DDBJ databases">
        <title>Draft genome sequences of four alkaliphilic bacteria belonging to the Anaerobacillus genus.</title>
        <authorList>
            <person name="Bassil N.M."/>
            <person name="Lloyd J.R."/>
        </authorList>
    </citation>
    <scope>NUCLEOTIDE SEQUENCE [LARGE SCALE GENOMIC DNA]</scope>
    <source>
        <strain evidence="10">NB2006</strain>
    </source>
</reference>
<dbReference type="PROSITE" id="PS00070">
    <property type="entry name" value="ALDEHYDE_DEHYDR_CYS"/>
    <property type="match status" value="1"/>
</dbReference>
<evidence type="ECO:0000256" key="3">
    <source>
        <dbReference type="ARBA" id="ARBA00050326"/>
    </source>
</evidence>
<dbReference type="InterPro" id="IPR015590">
    <property type="entry name" value="Aldehyde_DH_dom"/>
</dbReference>
<dbReference type="FunFam" id="3.40.605.10:FF:000007">
    <property type="entry name" value="NAD/NADP-dependent betaine aldehyde dehydrogenase"/>
    <property type="match status" value="1"/>
</dbReference>